<keyword evidence="3" id="KW-1185">Reference proteome</keyword>
<dbReference type="OrthoDB" id="8444466at2"/>
<feature type="domain" description="Suppressor of fused-like" evidence="1">
    <location>
        <begin position="53"/>
        <end position="204"/>
    </location>
</feature>
<dbReference type="Proteomes" id="UP000184520">
    <property type="component" value="Unassembled WGS sequence"/>
</dbReference>
<gene>
    <name evidence="2" type="ORF">SAMN05216361_3507</name>
</gene>
<dbReference type="AlphaFoldDB" id="A0A1M5PLE3"/>
<dbReference type="RefSeq" id="WP_073324483.1">
    <property type="nucleotide sequence ID" value="NZ_FQWD01000006.1"/>
</dbReference>
<accession>A0A1M5PLE3</accession>
<dbReference type="SUPFAM" id="SSF103359">
    <property type="entry name" value="Suppressor of Fused, N-terminal domain"/>
    <property type="match status" value="1"/>
</dbReference>
<sequence length="207" mass="23003">MSLLEDAWEEREEVVYPEVFGDTGPGIYPLSNDVFEQLDAQSVDPRWLTHGVFQSPPNDTRNTWVYVTSGMSNPWESDEPQDYSGFGVEFVLETEQASTWAINVLHTLMAYNLMLASGQMGEPGLLDYGNRIPFALSDDIAAMVIAPTFQLPENIDIKSGRVDFLQIVGVTEAELTYAQETSSEALIEMLIEETGGLITAKQRKSVV</sequence>
<dbReference type="Pfam" id="PF05076">
    <property type="entry name" value="SUFU"/>
    <property type="match status" value="1"/>
</dbReference>
<proteinExistence type="predicted"/>
<dbReference type="EMBL" id="FQWD01000006">
    <property type="protein sequence ID" value="SHH02594.1"/>
    <property type="molecule type" value="Genomic_DNA"/>
</dbReference>
<dbReference type="InterPro" id="IPR037181">
    <property type="entry name" value="SUFU_N"/>
</dbReference>
<organism evidence="2 3">
    <name type="scientific">Marisediminitalea aggregata</name>
    <dbReference type="NCBI Taxonomy" id="634436"/>
    <lineage>
        <taxon>Bacteria</taxon>
        <taxon>Pseudomonadati</taxon>
        <taxon>Pseudomonadota</taxon>
        <taxon>Gammaproteobacteria</taxon>
        <taxon>Alteromonadales</taxon>
        <taxon>Alteromonadaceae</taxon>
        <taxon>Marisediminitalea</taxon>
    </lineage>
</organism>
<dbReference type="STRING" id="634436.SAMN05216361_3507"/>
<name>A0A1M5PLE3_9ALTE</name>
<evidence type="ECO:0000313" key="2">
    <source>
        <dbReference type="EMBL" id="SHH02594.1"/>
    </source>
</evidence>
<evidence type="ECO:0000313" key="3">
    <source>
        <dbReference type="Proteomes" id="UP000184520"/>
    </source>
</evidence>
<protein>
    <submittedName>
        <fullName evidence="2">Suppressor of fused protein (SUFU)</fullName>
    </submittedName>
</protein>
<reference evidence="3" key="1">
    <citation type="submission" date="2016-11" db="EMBL/GenBank/DDBJ databases">
        <authorList>
            <person name="Varghese N."/>
            <person name="Submissions S."/>
        </authorList>
    </citation>
    <scope>NUCLEOTIDE SEQUENCE [LARGE SCALE GENOMIC DNA]</scope>
    <source>
        <strain evidence="3">CGMCC 1.8995</strain>
    </source>
</reference>
<dbReference type="InterPro" id="IPR020941">
    <property type="entry name" value="SUFU-like_domain"/>
</dbReference>
<evidence type="ECO:0000259" key="1">
    <source>
        <dbReference type="Pfam" id="PF05076"/>
    </source>
</evidence>